<feature type="transmembrane region" description="Helical" evidence="5">
    <location>
        <begin position="137"/>
        <end position="159"/>
    </location>
</feature>
<evidence type="ECO:0000313" key="8">
    <source>
        <dbReference type="Proteomes" id="UP000237752"/>
    </source>
</evidence>
<dbReference type="Proteomes" id="UP000237752">
    <property type="component" value="Unassembled WGS sequence"/>
</dbReference>
<feature type="transmembrane region" description="Helical" evidence="5">
    <location>
        <begin position="6"/>
        <end position="24"/>
    </location>
</feature>
<evidence type="ECO:0000256" key="2">
    <source>
        <dbReference type="ARBA" id="ARBA00022692"/>
    </source>
</evidence>
<evidence type="ECO:0000313" key="7">
    <source>
        <dbReference type="EMBL" id="PRZ44090.1"/>
    </source>
</evidence>
<dbReference type="RefSeq" id="WP_106347144.1">
    <property type="nucleotide sequence ID" value="NZ_PVUE01000001.1"/>
</dbReference>
<feature type="transmembrane region" description="Helical" evidence="5">
    <location>
        <begin position="81"/>
        <end position="105"/>
    </location>
</feature>
<name>A0A2T1A667_9ACTN</name>
<dbReference type="Pfam" id="PF13886">
    <property type="entry name" value="TM7S3_TM198"/>
    <property type="match status" value="1"/>
</dbReference>
<comment type="subcellular location">
    <subcellularLocation>
        <location evidence="1">Membrane</location>
        <topology evidence="1">Multi-pass membrane protein</topology>
    </subcellularLocation>
</comment>
<dbReference type="GO" id="GO:0016020">
    <property type="term" value="C:membrane"/>
    <property type="evidence" value="ECO:0007669"/>
    <property type="project" value="UniProtKB-SubCell"/>
</dbReference>
<sequence length="219" mass="22149">MTGSTQSVTMGILAIIAGLVFCFRGYGALRVVIPVWAAIAGFYLGAGLVASNDDGRYLTSTTGWIVGIVIGLLFGALAYAYYAVAVIISMAAAGFAVGSSVVAAVGVSWNWVIVLAGVAVGVALAALAIIANLPMVLLVVVSAVAGASAIIFGVLVVSGAIGTGPINSADVNAQLSDRWWLYVAYVVLAAVGIASQLRAAHAHGNVRDGWDAQGRARQG</sequence>
<keyword evidence="4 5" id="KW-0472">Membrane</keyword>
<feature type="domain" description="TM7S3/TM198-like" evidence="6">
    <location>
        <begin position="11"/>
        <end position="197"/>
    </location>
</feature>
<dbReference type="InterPro" id="IPR025256">
    <property type="entry name" value="TM7S3/TM198-like_dom"/>
</dbReference>
<comment type="caution">
    <text evidence="7">The sequence shown here is derived from an EMBL/GenBank/DDBJ whole genome shotgun (WGS) entry which is preliminary data.</text>
</comment>
<feature type="transmembrane region" description="Helical" evidence="5">
    <location>
        <begin position="31"/>
        <end position="51"/>
    </location>
</feature>
<evidence type="ECO:0000256" key="3">
    <source>
        <dbReference type="ARBA" id="ARBA00022989"/>
    </source>
</evidence>
<feature type="transmembrane region" description="Helical" evidence="5">
    <location>
        <begin position="179"/>
        <end position="197"/>
    </location>
</feature>
<keyword evidence="3 5" id="KW-1133">Transmembrane helix</keyword>
<dbReference type="OrthoDB" id="4465871at2"/>
<dbReference type="EMBL" id="PVUE01000001">
    <property type="protein sequence ID" value="PRZ44090.1"/>
    <property type="molecule type" value="Genomic_DNA"/>
</dbReference>
<keyword evidence="2 5" id="KW-0812">Transmembrane</keyword>
<evidence type="ECO:0000256" key="1">
    <source>
        <dbReference type="ARBA" id="ARBA00004141"/>
    </source>
</evidence>
<evidence type="ECO:0000256" key="4">
    <source>
        <dbReference type="ARBA" id="ARBA00023136"/>
    </source>
</evidence>
<feature type="transmembrane region" description="Helical" evidence="5">
    <location>
        <begin position="57"/>
        <end position="74"/>
    </location>
</feature>
<dbReference type="AlphaFoldDB" id="A0A2T1A667"/>
<keyword evidence="8" id="KW-1185">Reference proteome</keyword>
<evidence type="ECO:0000256" key="5">
    <source>
        <dbReference type="SAM" id="Phobius"/>
    </source>
</evidence>
<reference evidence="7 8" key="1">
    <citation type="submission" date="2018-03" db="EMBL/GenBank/DDBJ databases">
        <title>Genomic Encyclopedia of Archaeal and Bacterial Type Strains, Phase II (KMG-II): from individual species to whole genera.</title>
        <authorList>
            <person name="Goeker M."/>
        </authorList>
    </citation>
    <scope>NUCLEOTIDE SEQUENCE [LARGE SCALE GENOMIC DNA]</scope>
    <source>
        <strain evidence="7 8">DSM 100065</strain>
    </source>
</reference>
<proteinExistence type="predicted"/>
<evidence type="ECO:0000259" key="6">
    <source>
        <dbReference type="Pfam" id="PF13886"/>
    </source>
</evidence>
<feature type="transmembrane region" description="Helical" evidence="5">
    <location>
        <begin position="111"/>
        <end position="130"/>
    </location>
</feature>
<gene>
    <name evidence="7" type="ORF">CLV47_101214</name>
</gene>
<organism evidence="7 8">
    <name type="scientific">Antricoccus suffuscus</name>
    <dbReference type="NCBI Taxonomy" id="1629062"/>
    <lineage>
        <taxon>Bacteria</taxon>
        <taxon>Bacillati</taxon>
        <taxon>Actinomycetota</taxon>
        <taxon>Actinomycetes</taxon>
        <taxon>Geodermatophilales</taxon>
        <taxon>Antricoccaceae</taxon>
        <taxon>Antricoccus</taxon>
    </lineage>
</organism>
<accession>A0A2T1A667</accession>
<protein>
    <submittedName>
        <fullName evidence="7">Uncharacterized protein DUF4203</fullName>
    </submittedName>
</protein>